<dbReference type="Gene3D" id="3.40.50.10860">
    <property type="entry name" value="Leucine Dehydrogenase, chain A, domain 1"/>
    <property type="match status" value="1"/>
</dbReference>
<evidence type="ECO:0000313" key="5">
    <source>
        <dbReference type="EMBL" id="OAK61404.1"/>
    </source>
</evidence>
<dbReference type="PANTHER" id="PTHR21089:SF1">
    <property type="entry name" value="BIFUNCTIONAL 3-DEHYDROQUINATE DEHYDRATASE_SHIKIMATE DEHYDROGENASE, CHLOROPLASTIC"/>
    <property type="match status" value="1"/>
</dbReference>
<dbReference type="PANTHER" id="PTHR21089">
    <property type="entry name" value="SHIKIMATE DEHYDROGENASE"/>
    <property type="match status" value="1"/>
</dbReference>
<dbReference type="Proteomes" id="UP000077852">
    <property type="component" value="Unassembled WGS sequence"/>
</dbReference>
<dbReference type="SUPFAM" id="SSF53223">
    <property type="entry name" value="Aminoacid dehydrogenase-like, N-terminal domain"/>
    <property type="match status" value="1"/>
</dbReference>
<keyword evidence="3" id="KW-0057">Aromatic amino acid biosynthesis</keyword>
<dbReference type="InterPro" id="IPR036291">
    <property type="entry name" value="NAD(P)-bd_dom_sf"/>
</dbReference>
<dbReference type="Gene3D" id="3.40.50.720">
    <property type="entry name" value="NAD(P)-binding Rossmann-like Domain"/>
    <property type="match status" value="1"/>
</dbReference>
<dbReference type="CDD" id="cd01065">
    <property type="entry name" value="NAD_bind_Shikimate_DH"/>
    <property type="match status" value="1"/>
</dbReference>
<sequence>MNSTPESQGTVSVPSPTGSTRLFAIIGDPIAQVQAPVMMNRLFVARRVDALMVPVHVTAANLRQVLNGLMGMENLGGIVVTVPHKLAVCQFAQQHSRAVQLAGSTNALRREVDGSWTAENFDGLGFVQGLYSRGHSLEGKHVAVIGTGGAGVAILAALALENVASLVLHDTSTSRALEVASRLNTYRPGLASLAGDLSLKGIDLAINATPLGMRAEDPLPFEVGALPTHAVVADIIMKPAETSLLKAAAARGLHTHEGVHMLYPQIDLYAKFFGVSG</sequence>
<dbReference type="EMBL" id="LVHG01000056">
    <property type="protein sequence ID" value="OAK61404.1"/>
    <property type="molecule type" value="Genomic_DNA"/>
</dbReference>
<evidence type="ECO:0000256" key="3">
    <source>
        <dbReference type="ARBA" id="ARBA00023141"/>
    </source>
</evidence>
<dbReference type="Pfam" id="PF08501">
    <property type="entry name" value="Shikimate_dh_N"/>
    <property type="match status" value="1"/>
</dbReference>
<proteinExistence type="predicted"/>
<dbReference type="InterPro" id="IPR022893">
    <property type="entry name" value="Shikimate_DH_fam"/>
</dbReference>
<keyword evidence="3" id="KW-0028">Amino-acid biosynthesis</keyword>
<comment type="caution">
    <text evidence="5">The sequence shown here is derived from an EMBL/GenBank/DDBJ whole genome shotgun (WGS) entry which is preliminary data.</text>
</comment>
<dbReference type="InterPro" id="IPR046346">
    <property type="entry name" value="Aminoacid_DH-like_N_sf"/>
</dbReference>
<feature type="domain" description="Shikimate dehydrogenase substrate binding N-terminal" evidence="4">
    <location>
        <begin position="25"/>
        <end position="107"/>
    </location>
</feature>
<dbReference type="AlphaFoldDB" id="A0AA91DLD1"/>
<gene>
    <name evidence="5" type="ORF">A3K87_20965</name>
</gene>
<evidence type="ECO:0000256" key="2">
    <source>
        <dbReference type="ARBA" id="ARBA00023002"/>
    </source>
</evidence>
<dbReference type="GO" id="GO:0004764">
    <property type="term" value="F:shikimate 3-dehydrogenase (NADP+) activity"/>
    <property type="evidence" value="ECO:0007669"/>
    <property type="project" value="InterPro"/>
</dbReference>
<evidence type="ECO:0000256" key="1">
    <source>
        <dbReference type="ARBA" id="ARBA00004871"/>
    </source>
</evidence>
<evidence type="ECO:0000313" key="6">
    <source>
        <dbReference type="Proteomes" id="UP000077852"/>
    </source>
</evidence>
<dbReference type="RefSeq" id="WP_172839883.1">
    <property type="nucleotide sequence ID" value="NZ_LVHG01000056.1"/>
</dbReference>
<name>A0AA91DLD1_VARPD</name>
<dbReference type="InterPro" id="IPR013708">
    <property type="entry name" value="Shikimate_DH-bd_N"/>
</dbReference>
<dbReference type="GO" id="GO:0019632">
    <property type="term" value="P:shikimate metabolic process"/>
    <property type="evidence" value="ECO:0007669"/>
    <property type="project" value="TreeGrafter"/>
</dbReference>
<reference evidence="5 6" key="1">
    <citation type="submission" date="2016-03" db="EMBL/GenBank/DDBJ databases">
        <title>Genome sequence of Variovorax paradoxus KB5.</title>
        <authorList>
            <person name="Jeong H."/>
            <person name="Hong C.E."/>
            <person name="Jo S.H."/>
            <person name="Park J.M."/>
        </authorList>
    </citation>
    <scope>NUCLEOTIDE SEQUENCE [LARGE SCALE GENOMIC DNA]</scope>
    <source>
        <strain evidence="5 6">KB5</strain>
    </source>
</reference>
<comment type="pathway">
    <text evidence="1">Metabolic intermediate biosynthesis; chorismate biosynthesis; chorismate from D-erythrose 4-phosphate and phosphoenolpyruvate: step 4/7.</text>
</comment>
<evidence type="ECO:0000259" key="4">
    <source>
        <dbReference type="Pfam" id="PF08501"/>
    </source>
</evidence>
<accession>A0AA91DLD1</accession>
<dbReference type="GO" id="GO:0009423">
    <property type="term" value="P:chorismate biosynthetic process"/>
    <property type="evidence" value="ECO:0007669"/>
    <property type="project" value="TreeGrafter"/>
</dbReference>
<dbReference type="SUPFAM" id="SSF51735">
    <property type="entry name" value="NAD(P)-binding Rossmann-fold domains"/>
    <property type="match status" value="1"/>
</dbReference>
<dbReference type="GO" id="GO:0009073">
    <property type="term" value="P:aromatic amino acid family biosynthetic process"/>
    <property type="evidence" value="ECO:0007669"/>
    <property type="project" value="UniProtKB-KW"/>
</dbReference>
<organism evidence="5 6">
    <name type="scientific">Variovorax paradoxus</name>
    <dbReference type="NCBI Taxonomy" id="34073"/>
    <lineage>
        <taxon>Bacteria</taxon>
        <taxon>Pseudomonadati</taxon>
        <taxon>Pseudomonadota</taxon>
        <taxon>Betaproteobacteria</taxon>
        <taxon>Burkholderiales</taxon>
        <taxon>Comamonadaceae</taxon>
        <taxon>Variovorax</taxon>
    </lineage>
</organism>
<protein>
    <recommendedName>
        <fullName evidence="4">Shikimate dehydrogenase substrate binding N-terminal domain-containing protein</fullName>
    </recommendedName>
</protein>
<keyword evidence="2" id="KW-0560">Oxidoreductase</keyword>